<dbReference type="InterPro" id="IPR031052">
    <property type="entry name" value="FHY3/FAR1"/>
</dbReference>
<evidence type="ECO:0000256" key="2">
    <source>
        <dbReference type="RuleBase" id="RU367018"/>
    </source>
</evidence>
<evidence type="ECO:0000313" key="6">
    <source>
        <dbReference type="Proteomes" id="UP000004995"/>
    </source>
</evidence>
<keyword evidence="1 2" id="KW-0863">Zinc-finger</keyword>
<dbReference type="Gramene" id="KQL01874">
    <property type="protein sequence ID" value="KQL01874"/>
    <property type="gene ID" value="SETIT_015741mg"/>
</dbReference>
<reference evidence="6" key="1">
    <citation type="journal article" date="2012" name="Nat. Biotechnol.">
        <title>Reference genome sequence of the model plant Setaria.</title>
        <authorList>
            <person name="Bennetzen J.L."/>
            <person name="Schmutz J."/>
            <person name="Wang H."/>
            <person name="Percifield R."/>
            <person name="Hawkins J."/>
            <person name="Pontaroli A.C."/>
            <person name="Estep M."/>
            <person name="Feng L."/>
            <person name="Vaughn J.N."/>
            <person name="Grimwood J."/>
            <person name="Jenkins J."/>
            <person name="Barry K."/>
            <person name="Lindquist E."/>
            <person name="Hellsten U."/>
            <person name="Deshpande S."/>
            <person name="Wang X."/>
            <person name="Wu X."/>
            <person name="Mitros T."/>
            <person name="Triplett J."/>
            <person name="Yang X."/>
            <person name="Ye C.Y."/>
            <person name="Mauro-Herrera M."/>
            <person name="Wang L."/>
            <person name="Li P."/>
            <person name="Sharma M."/>
            <person name="Sharma R."/>
            <person name="Ronald P.C."/>
            <person name="Panaud O."/>
            <person name="Kellogg E.A."/>
            <person name="Brutnell T.P."/>
            <person name="Doust A.N."/>
            <person name="Tuskan G.A."/>
            <person name="Rokhsar D."/>
            <person name="Devos K.M."/>
        </authorList>
    </citation>
    <scope>NUCLEOTIDE SEQUENCE [LARGE SCALE GENOMIC DNA]</scope>
    <source>
        <strain evidence="6">cv. Yugu1</strain>
    </source>
</reference>
<dbReference type="PANTHER" id="PTHR31669">
    <property type="entry name" value="PROTEIN FAR1-RELATED SEQUENCE 10-RELATED"/>
    <property type="match status" value="1"/>
</dbReference>
<dbReference type="EMBL" id="AGNK02003866">
    <property type="status" value="NOT_ANNOTATED_CDS"/>
    <property type="molecule type" value="Genomic_DNA"/>
</dbReference>
<dbReference type="OMA" id="FRLMANK"/>
<dbReference type="Pfam" id="PF10551">
    <property type="entry name" value="MULE"/>
    <property type="match status" value="1"/>
</dbReference>
<dbReference type="STRING" id="4555.K3YNA1"/>
<dbReference type="HOGENOM" id="CLU_008459_7_0_1"/>
<dbReference type="AlphaFoldDB" id="K3YNA1"/>
<sequence length="830" mass="94939">MSDVEVASLLEELAREATIDDVAVLVNGNGEEQHGNGAVLKSAEALQNLRGILAKEVPQHEGKEVILVDDNDSGQEDGGKAKVDENAPRFGLRFKTYDDVLKYYKQYAEDSGFAAIILKSSYLKSGAERGRANACYLSRESTKINCPARISLKLRQDRWLHIYDAKLEHNHPLNQSSVALTNCYQKLTDAKNGEPASRLKGRSNEDDEYIQKFFGNMQDKNPYFFYLVDLDYQGRLRNLFWSDARSRAANDYFGHDVVYFDTSYLTEKYDLPLVFFTGMNNHGQPVLFGTGLLSDLSADSYAWLFRAFLACMKGRCPMAIITEHYNAILDAVREVLPEVRHRLCLYRIMKDVAENLKEHAEFKTIKKALNKVTYGSLKIPEFEADWKKIIDEHGLGENECLSSLYEHRQLWVPAYLRDKFWAGMSISQRGESISSYYDGFVYPKTSLKQFFSKYEMILENKYKKEWQADEESSHRTPLTVTKFYMEEQLAKAYTINMFRKFQDELKATMYCDGMPIKVDGRLVTFEVKECSYMEDGKDTESRTYEVYFCKEGKVEIVCECGFVQFTGVLCRHALSVLKLQEIFEIPSNYVLDRWRRDYKKLYYKANKPNEMPLSGIVERSDYLFSQCSQLLNLGFVSESRYLVALKLLRDAERSLLDDGLPARDRQSTLLSFEADAPENGQGLFNPQFSESVKNSQSAHAKRRGRPPKKVTESNGETVTQPNKEQDFLRSSFVTDHTNMVQGPPSASHLEGPHMGVQGGIDLMEGIPNLSLVIILEWILITNIKYPATKGCSRTISCRVQAEPHGFASQWVYHPMLQDNPVLRTPTRRTG</sequence>
<comment type="function">
    <text evidence="2">Putative transcription activator involved in regulating light control of development.</text>
</comment>
<dbReference type="InParanoid" id="K3YNA1"/>
<dbReference type="GO" id="GO:0005634">
    <property type="term" value="C:nucleus"/>
    <property type="evidence" value="ECO:0007669"/>
    <property type="project" value="UniProtKB-SubCell"/>
</dbReference>
<dbReference type="PROSITE" id="PS50966">
    <property type="entry name" value="ZF_SWIM"/>
    <property type="match status" value="1"/>
</dbReference>
<reference evidence="5" key="2">
    <citation type="submission" date="2018-08" db="UniProtKB">
        <authorList>
            <consortium name="EnsemblPlants"/>
        </authorList>
    </citation>
    <scope>IDENTIFICATION</scope>
    <source>
        <strain evidence="5">Yugu1</strain>
    </source>
</reference>
<evidence type="ECO:0000256" key="3">
    <source>
        <dbReference type="SAM" id="MobiDB-lite"/>
    </source>
</evidence>
<feature type="compositionally biased region" description="Basic residues" evidence="3">
    <location>
        <begin position="699"/>
        <end position="708"/>
    </location>
</feature>
<evidence type="ECO:0000259" key="4">
    <source>
        <dbReference type="PROSITE" id="PS50966"/>
    </source>
</evidence>
<proteinExistence type="inferred from homology"/>
<feature type="compositionally biased region" description="Polar residues" evidence="3">
    <location>
        <begin position="712"/>
        <end position="722"/>
    </location>
</feature>
<dbReference type="InterPro" id="IPR018289">
    <property type="entry name" value="MULE_transposase_dom"/>
</dbReference>
<protein>
    <recommendedName>
        <fullName evidence="2">Protein FAR1-RELATED SEQUENCE</fullName>
    </recommendedName>
</protein>
<dbReference type="GO" id="GO:0008270">
    <property type="term" value="F:zinc ion binding"/>
    <property type="evidence" value="ECO:0007669"/>
    <property type="project" value="UniProtKB-UniRule"/>
</dbReference>
<feature type="domain" description="SWIM-type" evidence="4">
    <location>
        <begin position="544"/>
        <end position="581"/>
    </location>
</feature>
<keyword evidence="2" id="KW-0539">Nucleus</keyword>
<dbReference type="Pfam" id="PF04434">
    <property type="entry name" value="SWIM"/>
    <property type="match status" value="1"/>
</dbReference>
<dbReference type="eggNOG" id="ENOG502QS51">
    <property type="taxonomic scope" value="Eukaryota"/>
</dbReference>
<dbReference type="Proteomes" id="UP000004995">
    <property type="component" value="Unassembled WGS sequence"/>
</dbReference>
<dbReference type="PANTHER" id="PTHR31669:SF301">
    <property type="entry name" value="PROTEIN FAR1-RELATED SEQUENCE"/>
    <property type="match status" value="1"/>
</dbReference>
<evidence type="ECO:0000313" key="5">
    <source>
        <dbReference type="EnsemblPlants" id="KQL01874"/>
    </source>
</evidence>
<dbReference type="EnsemblPlants" id="KQL01874">
    <property type="protein sequence ID" value="KQL01874"/>
    <property type="gene ID" value="SETIT_015741mg"/>
</dbReference>
<feature type="region of interest" description="Disordered" evidence="3">
    <location>
        <begin position="676"/>
        <end position="724"/>
    </location>
</feature>
<organism evidence="5 6">
    <name type="scientific">Setaria italica</name>
    <name type="common">Foxtail millet</name>
    <name type="synonym">Panicum italicum</name>
    <dbReference type="NCBI Taxonomy" id="4555"/>
    <lineage>
        <taxon>Eukaryota</taxon>
        <taxon>Viridiplantae</taxon>
        <taxon>Streptophyta</taxon>
        <taxon>Embryophyta</taxon>
        <taxon>Tracheophyta</taxon>
        <taxon>Spermatophyta</taxon>
        <taxon>Magnoliopsida</taxon>
        <taxon>Liliopsida</taxon>
        <taxon>Poales</taxon>
        <taxon>Poaceae</taxon>
        <taxon>PACMAD clade</taxon>
        <taxon>Panicoideae</taxon>
        <taxon>Panicodae</taxon>
        <taxon>Paniceae</taxon>
        <taxon>Cenchrinae</taxon>
        <taxon>Setaria</taxon>
    </lineage>
</organism>
<dbReference type="GO" id="GO:0006355">
    <property type="term" value="P:regulation of DNA-templated transcription"/>
    <property type="evidence" value="ECO:0007669"/>
    <property type="project" value="UniProtKB-UniRule"/>
</dbReference>
<keyword evidence="2" id="KW-0479">Metal-binding</keyword>
<name>K3YNA1_SETIT</name>
<keyword evidence="6" id="KW-1185">Reference proteome</keyword>
<accession>K3YNA1</accession>
<dbReference type="FunCoup" id="K3YNA1">
    <property type="interactions" value="7"/>
</dbReference>
<comment type="similarity">
    <text evidence="2">Belongs to the FHY3/FAR1 family.</text>
</comment>
<keyword evidence="2" id="KW-0862">Zinc</keyword>
<comment type="subcellular location">
    <subcellularLocation>
        <location evidence="2">Nucleus</location>
    </subcellularLocation>
</comment>
<dbReference type="InterPro" id="IPR007527">
    <property type="entry name" value="Znf_SWIM"/>
</dbReference>
<feature type="compositionally biased region" description="Polar residues" evidence="3">
    <location>
        <begin position="682"/>
        <end position="698"/>
    </location>
</feature>
<evidence type="ECO:0000256" key="1">
    <source>
        <dbReference type="PROSITE-ProRule" id="PRU00325"/>
    </source>
</evidence>